<dbReference type="GO" id="GO:0006351">
    <property type="term" value="P:DNA-templated transcription"/>
    <property type="evidence" value="ECO:0007669"/>
    <property type="project" value="InterPro"/>
</dbReference>
<dbReference type="PROSITE" id="PS50048">
    <property type="entry name" value="ZN2_CY6_FUNGAL_2"/>
    <property type="match status" value="1"/>
</dbReference>
<dbReference type="GO" id="GO:0005634">
    <property type="term" value="C:nucleus"/>
    <property type="evidence" value="ECO:0007669"/>
    <property type="project" value="UniProtKB-SubCell"/>
</dbReference>
<evidence type="ECO:0000256" key="3">
    <source>
        <dbReference type="ARBA" id="ARBA00022833"/>
    </source>
</evidence>
<comment type="subcellular location">
    <subcellularLocation>
        <location evidence="1">Nucleus</location>
    </subcellularLocation>
</comment>
<dbReference type="SMART" id="SM00066">
    <property type="entry name" value="GAL4"/>
    <property type="match status" value="1"/>
</dbReference>
<dbReference type="CDD" id="cd14653">
    <property type="entry name" value="ZIP_Gal4p-like"/>
    <property type="match status" value="1"/>
</dbReference>
<keyword evidence="7" id="KW-0539">Nucleus</keyword>
<dbReference type="OrthoDB" id="189997at2759"/>
<evidence type="ECO:0000256" key="5">
    <source>
        <dbReference type="ARBA" id="ARBA00023125"/>
    </source>
</evidence>
<dbReference type="AlphaFoldDB" id="A0A3D8QBB5"/>
<dbReference type="Gene3D" id="4.10.240.10">
    <property type="entry name" value="Zn(2)-C6 fungal-type DNA-binding domain"/>
    <property type="match status" value="1"/>
</dbReference>
<dbReference type="GO" id="GO:0008270">
    <property type="term" value="F:zinc ion binding"/>
    <property type="evidence" value="ECO:0007669"/>
    <property type="project" value="InterPro"/>
</dbReference>
<dbReference type="InterPro" id="IPR001138">
    <property type="entry name" value="Zn2Cys6_DnaBD"/>
</dbReference>
<dbReference type="InterPro" id="IPR007219">
    <property type="entry name" value="XnlR_reg_dom"/>
</dbReference>
<dbReference type="PANTHER" id="PTHR47782">
    <property type="entry name" value="ZN(II)2CYS6 TRANSCRIPTION FACTOR (EUROFUNG)-RELATED"/>
    <property type="match status" value="1"/>
</dbReference>
<evidence type="ECO:0000256" key="6">
    <source>
        <dbReference type="ARBA" id="ARBA00023163"/>
    </source>
</evidence>
<dbReference type="GO" id="GO:0043565">
    <property type="term" value="F:sequence-specific DNA binding"/>
    <property type="evidence" value="ECO:0007669"/>
    <property type="project" value="TreeGrafter"/>
</dbReference>
<keyword evidence="6" id="KW-0804">Transcription</keyword>
<dbReference type="SMART" id="SM00906">
    <property type="entry name" value="Fungal_trans"/>
    <property type="match status" value="1"/>
</dbReference>
<name>A0A3D8QBB5_9EURO</name>
<dbReference type="GO" id="GO:0045944">
    <property type="term" value="P:positive regulation of transcription by RNA polymerase II"/>
    <property type="evidence" value="ECO:0007669"/>
    <property type="project" value="TreeGrafter"/>
</dbReference>
<dbReference type="PANTHER" id="PTHR47782:SF1">
    <property type="entry name" value="PYRIMIDINE PATHWAY REGULATORY PROTEIN 1"/>
    <property type="match status" value="1"/>
</dbReference>
<keyword evidence="3" id="KW-0862">Zinc</keyword>
<evidence type="ECO:0000256" key="1">
    <source>
        <dbReference type="ARBA" id="ARBA00004123"/>
    </source>
</evidence>
<dbReference type="Pfam" id="PF00172">
    <property type="entry name" value="Zn_clus"/>
    <property type="match status" value="1"/>
</dbReference>
<dbReference type="GO" id="GO:0000981">
    <property type="term" value="F:DNA-binding transcription factor activity, RNA polymerase II-specific"/>
    <property type="evidence" value="ECO:0007669"/>
    <property type="project" value="InterPro"/>
</dbReference>
<reference evidence="9 10" key="1">
    <citation type="journal article" date="2018" name="IMA Fungus">
        <title>IMA Genome-F 9: Draft genome sequence of Annulohypoxylon stygium, Aspergillus mulundensis, Berkeleyomyces basicola (syn. Thielaviopsis basicola), Ceratocystis smalleyi, two Cercospora beticola strains, Coleophoma cylindrospora, Fusarium fracticaudum, Phialophora cf. hyalina, and Morchella septimelata.</title>
        <authorList>
            <person name="Wingfield B.D."/>
            <person name="Bills G.F."/>
            <person name="Dong Y."/>
            <person name="Huang W."/>
            <person name="Nel W.J."/>
            <person name="Swalarsk-Parry B.S."/>
            <person name="Vaghefi N."/>
            <person name="Wilken P.M."/>
            <person name="An Z."/>
            <person name="de Beer Z.W."/>
            <person name="De Vos L."/>
            <person name="Chen L."/>
            <person name="Duong T.A."/>
            <person name="Gao Y."/>
            <person name="Hammerbacher A."/>
            <person name="Kikkert J.R."/>
            <person name="Li Y."/>
            <person name="Li H."/>
            <person name="Li K."/>
            <person name="Li Q."/>
            <person name="Liu X."/>
            <person name="Ma X."/>
            <person name="Naidoo K."/>
            <person name="Pethybridge S.J."/>
            <person name="Sun J."/>
            <person name="Steenkamp E.T."/>
            <person name="van der Nest M.A."/>
            <person name="van Wyk S."/>
            <person name="Wingfield M.J."/>
            <person name="Xiong C."/>
            <person name="Yue Q."/>
            <person name="Zhang X."/>
        </authorList>
    </citation>
    <scope>NUCLEOTIDE SEQUENCE [LARGE SCALE GENOMIC DNA]</scope>
    <source>
        <strain evidence="9 10">DSM 5745</strain>
    </source>
</reference>
<evidence type="ECO:0000313" key="10">
    <source>
        <dbReference type="Proteomes" id="UP000256690"/>
    </source>
</evidence>
<dbReference type="SUPFAM" id="SSF57701">
    <property type="entry name" value="Zn2/Cys6 DNA-binding domain"/>
    <property type="match status" value="1"/>
</dbReference>
<keyword evidence="2" id="KW-0479">Metal-binding</keyword>
<dbReference type="GeneID" id="38121573"/>
<dbReference type="Proteomes" id="UP000256690">
    <property type="component" value="Unassembled WGS sequence"/>
</dbReference>
<dbReference type="InterPro" id="IPR052202">
    <property type="entry name" value="Yeast_MetPath_Reg"/>
</dbReference>
<evidence type="ECO:0000313" key="9">
    <source>
        <dbReference type="EMBL" id="RDW58997.1"/>
    </source>
</evidence>
<gene>
    <name evidence="9" type="ORF">DSM5745_11203</name>
</gene>
<organism evidence="9 10">
    <name type="scientific">Aspergillus mulundensis</name>
    <dbReference type="NCBI Taxonomy" id="1810919"/>
    <lineage>
        <taxon>Eukaryota</taxon>
        <taxon>Fungi</taxon>
        <taxon>Dikarya</taxon>
        <taxon>Ascomycota</taxon>
        <taxon>Pezizomycotina</taxon>
        <taxon>Eurotiomycetes</taxon>
        <taxon>Eurotiomycetidae</taxon>
        <taxon>Eurotiales</taxon>
        <taxon>Aspergillaceae</taxon>
        <taxon>Aspergillus</taxon>
        <taxon>Aspergillus subgen. Nidulantes</taxon>
    </lineage>
</organism>
<feature type="domain" description="Zn(2)-C6 fungal-type" evidence="8">
    <location>
        <begin position="20"/>
        <end position="48"/>
    </location>
</feature>
<dbReference type="CDD" id="cd00067">
    <property type="entry name" value="GAL4"/>
    <property type="match status" value="1"/>
</dbReference>
<evidence type="ECO:0000256" key="2">
    <source>
        <dbReference type="ARBA" id="ARBA00022723"/>
    </source>
</evidence>
<evidence type="ECO:0000256" key="4">
    <source>
        <dbReference type="ARBA" id="ARBA00023015"/>
    </source>
</evidence>
<dbReference type="InterPro" id="IPR036864">
    <property type="entry name" value="Zn2-C6_fun-type_DNA-bd_sf"/>
</dbReference>
<sequence length="713" mass="79604">MDNTSQGQRPRKTRTRIGSACTRCQRRKIRCDTLSPACSGCQRAGVPCIGGGGASREFSQSYVADLESRIKWLEAIVQEHVPSIDVTAGPGHSPRIEGAIPSGDWNAPQRTQESCETRDVESPDEITDQIGLVSIATGSDLRYLGPSSGLFFTKFVLAGLGKRLDADKNPIPGAKPDALAVPSDLLVPQPKELPSDPRHTRWLSHAYFDIVHLQFPILHEPSHWETIEKIYADAEVTAVHKFQVLMVIAIGASILSHRTKVMLSAEGYFASAMKLVDAVMKSSSLGVAQCILLLQMYALNNPTSGLSLWTLHHHGLALAIELGLHRNVPASNFTPLEREVRRRIFWCTYTIDRLLSTLMGRPMGVVDEQCDLNYPLDIDDDQLRTEHPKSRQSNDPLTNMTSAVHLFKLARFNSEIKCVLYCVDRQYPPYTQPVVTDAESWKVDILMRLRQWREDIPRHPEASPRSYINLISEIKYHELVMLVLRPNPRFQNPDKASLRECFSSAMTCSELYHQLYTANSLHYGWISVHSLFLCLMVMFYCVWTPQGIAEEADLDSLMRALKASSDVLSAMGEYWPEAKRSRDVLDRVLMATIRRFTRHSSTIQRSPMPLGSQGSMTMQSLFPSDNTAEGSYTNVSANPAPPLQHEDAGAGADLFGSNYGDLETSFASTDLLSHFLGSSADAIMGYSYDFEQLGDREAAGWIGESLRDFGRPY</sequence>
<dbReference type="Pfam" id="PF04082">
    <property type="entry name" value="Fungal_trans"/>
    <property type="match status" value="1"/>
</dbReference>
<keyword evidence="4" id="KW-0805">Transcription regulation</keyword>
<dbReference type="CDD" id="cd12148">
    <property type="entry name" value="fungal_TF_MHR"/>
    <property type="match status" value="1"/>
</dbReference>
<protein>
    <recommendedName>
        <fullName evidence="8">Zn(2)-C6 fungal-type domain-containing protein</fullName>
    </recommendedName>
</protein>
<accession>A0A3D8QBB5</accession>
<dbReference type="RefSeq" id="XP_026598294.1">
    <property type="nucleotide sequence ID" value="XM_026753219.1"/>
</dbReference>
<keyword evidence="10" id="KW-1185">Reference proteome</keyword>
<proteinExistence type="predicted"/>
<evidence type="ECO:0000259" key="8">
    <source>
        <dbReference type="PROSITE" id="PS50048"/>
    </source>
</evidence>
<evidence type="ECO:0000256" key="7">
    <source>
        <dbReference type="ARBA" id="ARBA00023242"/>
    </source>
</evidence>
<comment type="caution">
    <text evidence="9">The sequence shown here is derived from an EMBL/GenBank/DDBJ whole genome shotgun (WGS) entry which is preliminary data.</text>
</comment>
<keyword evidence="5" id="KW-0238">DNA-binding</keyword>
<dbReference type="EMBL" id="PVWQ01000022">
    <property type="protein sequence ID" value="RDW58997.1"/>
    <property type="molecule type" value="Genomic_DNA"/>
</dbReference>